<keyword evidence="17" id="KW-1185">Reference proteome</keyword>
<evidence type="ECO:0000256" key="2">
    <source>
        <dbReference type="ARBA" id="ARBA00004893"/>
    </source>
</evidence>
<evidence type="ECO:0000256" key="13">
    <source>
        <dbReference type="PIRNR" id="PIRNR006250"/>
    </source>
</evidence>
<reference evidence="16 17" key="1">
    <citation type="submission" date="2019-02" db="EMBL/GenBank/DDBJ databases">
        <title>Draft genome sequences of novel Actinobacteria.</title>
        <authorList>
            <person name="Sahin N."/>
            <person name="Ay H."/>
            <person name="Saygin H."/>
        </authorList>
    </citation>
    <scope>NUCLEOTIDE SEQUENCE [LARGE SCALE GENOMIC DNA]</scope>
    <source>
        <strain evidence="16 17">KC603</strain>
    </source>
</reference>
<dbReference type="Proteomes" id="UP000295621">
    <property type="component" value="Unassembled WGS sequence"/>
</dbReference>
<keyword evidence="8 13" id="KW-0328">Glycosyltransferase</keyword>
<evidence type="ECO:0000256" key="1">
    <source>
        <dbReference type="ARBA" id="ARBA00003237"/>
    </source>
</evidence>
<sequence>MRHEGVAMSLPEPVTLALREAGLDPRYVEDLVRATLEEDLGGGEDVTTTATVPADQHAVAVLGSRESGVLAGLPVAEAVFAATDPGVEAERHVADGAELRAGSKVLTVHGRTRQLLLAERTALNLACRLSGIATATRSWVDALAGTHAAVRDTRKTTPLLRPLEKYAVRLGGGVNHRSTLAESALIKDNHIAAAGGITAAYQAVKRAYPDIEVEVEVDDLDGAAEAVEAGADLVLLDNFSVDDVLEAVKLVDGRARLEVSGGLTLAQAGAFAATGVDYLSTGALTHSVRSLDLGLDMVAVEGH</sequence>
<proteinExistence type="inferred from homology"/>
<dbReference type="Gene3D" id="3.90.1170.20">
    <property type="entry name" value="Quinolinate phosphoribosyl transferase, N-terminal domain"/>
    <property type="match status" value="1"/>
</dbReference>
<dbReference type="Gene3D" id="3.20.20.70">
    <property type="entry name" value="Aldolase class I"/>
    <property type="match status" value="1"/>
</dbReference>
<dbReference type="InterPro" id="IPR036068">
    <property type="entry name" value="Nicotinate_pribotase-like_C"/>
</dbReference>
<gene>
    <name evidence="16" type="ORF">E1212_09050</name>
</gene>
<evidence type="ECO:0000256" key="8">
    <source>
        <dbReference type="ARBA" id="ARBA00022676"/>
    </source>
</evidence>
<dbReference type="NCBIfam" id="TIGR00078">
    <property type="entry name" value="nadC"/>
    <property type="match status" value="1"/>
</dbReference>
<dbReference type="CDD" id="cd01572">
    <property type="entry name" value="QPRTase"/>
    <property type="match status" value="1"/>
</dbReference>
<comment type="catalytic activity">
    <reaction evidence="11">
        <text>nicotinate beta-D-ribonucleotide + CO2 + diphosphate = quinolinate + 5-phospho-alpha-D-ribose 1-diphosphate + 2 H(+)</text>
        <dbReference type="Rhea" id="RHEA:12733"/>
        <dbReference type="ChEBI" id="CHEBI:15378"/>
        <dbReference type="ChEBI" id="CHEBI:16526"/>
        <dbReference type="ChEBI" id="CHEBI:29959"/>
        <dbReference type="ChEBI" id="CHEBI:33019"/>
        <dbReference type="ChEBI" id="CHEBI:57502"/>
        <dbReference type="ChEBI" id="CHEBI:58017"/>
        <dbReference type="EC" id="2.4.2.19"/>
    </reaction>
</comment>
<keyword evidence="7" id="KW-0662">Pyridine nucleotide biosynthesis</keyword>
<evidence type="ECO:0000256" key="10">
    <source>
        <dbReference type="ARBA" id="ARBA00033102"/>
    </source>
</evidence>
<organism evidence="16 17">
    <name type="scientific">Jiangella ureilytica</name>
    <dbReference type="NCBI Taxonomy" id="2530374"/>
    <lineage>
        <taxon>Bacteria</taxon>
        <taxon>Bacillati</taxon>
        <taxon>Actinomycetota</taxon>
        <taxon>Actinomycetes</taxon>
        <taxon>Jiangellales</taxon>
        <taxon>Jiangellaceae</taxon>
        <taxon>Jiangella</taxon>
    </lineage>
</organism>
<dbReference type="InterPro" id="IPR027277">
    <property type="entry name" value="NadC/ModD"/>
</dbReference>
<dbReference type="SUPFAM" id="SSF54675">
    <property type="entry name" value="Nicotinate/Quinolinate PRTase N-terminal domain-like"/>
    <property type="match status" value="1"/>
</dbReference>
<dbReference type="InterPro" id="IPR004393">
    <property type="entry name" value="NadC"/>
</dbReference>
<dbReference type="PIRSF" id="PIRSF006250">
    <property type="entry name" value="NadC_ModD"/>
    <property type="match status" value="1"/>
</dbReference>
<protein>
    <recommendedName>
        <fullName evidence="6">Nicotinate-nucleotide pyrophosphorylase [carboxylating]</fullName>
        <ecNumber evidence="5">2.4.2.19</ecNumber>
    </recommendedName>
    <alternativeName>
        <fullName evidence="12">Probable nicotinate-nucleotide pyrophosphorylase [carboxylating]</fullName>
    </alternativeName>
    <alternativeName>
        <fullName evidence="10">Quinolinate phosphoribosyltransferase [decarboxylating]</fullName>
    </alternativeName>
</protein>
<evidence type="ECO:0000256" key="3">
    <source>
        <dbReference type="ARBA" id="ARBA00009400"/>
    </source>
</evidence>
<evidence type="ECO:0000256" key="6">
    <source>
        <dbReference type="ARBA" id="ARBA00020990"/>
    </source>
</evidence>
<comment type="pathway">
    <text evidence="2">Cofactor biosynthesis; NAD(+) biosynthesis; nicotinate D-ribonucleotide from quinolinate: step 1/1.</text>
</comment>
<feature type="domain" description="Quinolinate phosphoribosyl transferase N-terminal" evidence="15">
    <location>
        <begin position="45"/>
        <end position="130"/>
    </location>
</feature>
<dbReference type="GO" id="GO:0005737">
    <property type="term" value="C:cytoplasm"/>
    <property type="evidence" value="ECO:0007669"/>
    <property type="project" value="TreeGrafter"/>
</dbReference>
<feature type="domain" description="Quinolinate phosphoribosyl transferase C-terminal" evidence="14">
    <location>
        <begin position="132"/>
        <end position="296"/>
    </location>
</feature>
<accession>A0A4R4RR85</accession>
<evidence type="ECO:0000259" key="14">
    <source>
        <dbReference type="Pfam" id="PF01729"/>
    </source>
</evidence>
<evidence type="ECO:0000259" key="15">
    <source>
        <dbReference type="Pfam" id="PF02749"/>
    </source>
</evidence>
<comment type="function">
    <text evidence="1">Involved in the catabolism of quinolinic acid (QA).</text>
</comment>
<dbReference type="InterPro" id="IPR022412">
    <property type="entry name" value="Quinolinate_PRibosylTrfase_N"/>
</dbReference>
<dbReference type="SUPFAM" id="SSF51690">
    <property type="entry name" value="Nicotinate/Quinolinate PRTase C-terminal domain-like"/>
    <property type="match status" value="1"/>
</dbReference>
<dbReference type="UniPathway" id="UPA00253">
    <property type="reaction ID" value="UER00331"/>
</dbReference>
<evidence type="ECO:0000256" key="9">
    <source>
        <dbReference type="ARBA" id="ARBA00022679"/>
    </source>
</evidence>
<evidence type="ECO:0000256" key="7">
    <source>
        <dbReference type="ARBA" id="ARBA00022642"/>
    </source>
</evidence>
<dbReference type="FunFam" id="3.90.1170.20:FF:000001">
    <property type="entry name" value="Nicotinate-nucleotide diphosphorylase (Carboxylating)"/>
    <property type="match status" value="1"/>
</dbReference>
<evidence type="ECO:0000313" key="16">
    <source>
        <dbReference type="EMBL" id="TDC52448.1"/>
    </source>
</evidence>
<evidence type="ECO:0000313" key="17">
    <source>
        <dbReference type="Proteomes" id="UP000295621"/>
    </source>
</evidence>
<evidence type="ECO:0000256" key="5">
    <source>
        <dbReference type="ARBA" id="ARBA00011944"/>
    </source>
</evidence>
<evidence type="ECO:0000256" key="12">
    <source>
        <dbReference type="ARBA" id="ARBA00069173"/>
    </source>
</evidence>
<comment type="caution">
    <text evidence="16">The sequence shown here is derived from an EMBL/GenBank/DDBJ whole genome shotgun (WGS) entry which is preliminary data.</text>
</comment>
<dbReference type="GO" id="GO:0034213">
    <property type="term" value="P:quinolinate catabolic process"/>
    <property type="evidence" value="ECO:0007669"/>
    <property type="project" value="TreeGrafter"/>
</dbReference>
<dbReference type="InterPro" id="IPR037128">
    <property type="entry name" value="Quinolinate_PRibosylTase_N_sf"/>
</dbReference>
<comment type="subunit">
    <text evidence="4">Hexamer formed by 3 homodimers.</text>
</comment>
<comment type="similarity">
    <text evidence="3 13">Belongs to the NadC/ModD family.</text>
</comment>
<dbReference type="AlphaFoldDB" id="A0A4R4RR85"/>
<dbReference type="FunFam" id="3.20.20.70:FF:000030">
    <property type="entry name" value="Nicotinate-nucleotide pyrophosphorylase, carboxylating"/>
    <property type="match status" value="1"/>
</dbReference>
<dbReference type="InterPro" id="IPR002638">
    <property type="entry name" value="Quinolinate_PRibosylTrfase_C"/>
</dbReference>
<name>A0A4R4RR85_9ACTN</name>
<keyword evidence="9 13" id="KW-0808">Transferase</keyword>
<dbReference type="PANTHER" id="PTHR32179:SF3">
    <property type="entry name" value="NICOTINATE-NUCLEOTIDE PYROPHOSPHORYLASE [CARBOXYLATING]"/>
    <property type="match status" value="1"/>
</dbReference>
<dbReference type="Pfam" id="PF01729">
    <property type="entry name" value="QRPTase_C"/>
    <property type="match status" value="1"/>
</dbReference>
<dbReference type="EMBL" id="SMKL01000015">
    <property type="protein sequence ID" value="TDC52448.1"/>
    <property type="molecule type" value="Genomic_DNA"/>
</dbReference>
<dbReference type="PANTHER" id="PTHR32179">
    <property type="entry name" value="NICOTINATE-NUCLEOTIDE PYROPHOSPHORYLASE [CARBOXYLATING]"/>
    <property type="match status" value="1"/>
</dbReference>
<evidence type="ECO:0000256" key="11">
    <source>
        <dbReference type="ARBA" id="ARBA00047445"/>
    </source>
</evidence>
<dbReference type="InterPro" id="IPR013785">
    <property type="entry name" value="Aldolase_TIM"/>
</dbReference>
<dbReference type="GO" id="GO:0009435">
    <property type="term" value="P:NAD+ biosynthetic process"/>
    <property type="evidence" value="ECO:0007669"/>
    <property type="project" value="UniProtKB-UniPathway"/>
</dbReference>
<dbReference type="Pfam" id="PF02749">
    <property type="entry name" value="QRPTase_N"/>
    <property type="match status" value="1"/>
</dbReference>
<evidence type="ECO:0000256" key="4">
    <source>
        <dbReference type="ARBA" id="ARBA00011218"/>
    </source>
</evidence>
<dbReference type="GO" id="GO:0004514">
    <property type="term" value="F:nicotinate-nucleotide diphosphorylase (carboxylating) activity"/>
    <property type="evidence" value="ECO:0007669"/>
    <property type="project" value="UniProtKB-EC"/>
</dbReference>
<dbReference type="EC" id="2.4.2.19" evidence="5"/>
<dbReference type="OrthoDB" id="9782546at2"/>